<proteinExistence type="predicted"/>
<organism evidence="1">
    <name type="scientific">uncultured Caudovirales phage</name>
    <dbReference type="NCBI Taxonomy" id="2100421"/>
    <lineage>
        <taxon>Viruses</taxon>
        <taxon>Duplodnaviria</taxon>
        <taxon>Heunggongvirae</taxon>
        <taxon>Uroviricota</taxon>
        <taxon>Caudoviricetes</taxon>
        <taxon>Peduoviridae</taxon>
        <taxon>Maltschvirus</taxon>
        <taxon>Maltschvirus maltsch</taxon>
    </lineage>
</organism>
<evidence type="ECO:0000313" key="1">
    <source>
        <dbReference type="EMBL" id="CAB4162045.1"/>
    </source>
</evidence>
<dbReference type="EMBL" id="LR796736">
    <property type="protein sequence ID" value="CAB4162045.1"/>
    <property type="molecule type" value="Genomic_DNA"/>
</dbReference>
<gene>
    <name evidence="1" type="ORF">UFOVP785_9</name>
</gene>
<name>A0A6J5NYL3_9CAUD</name>
<accession>A0A6J5NYL3</accession>
<reference evidence="1" key="1">
    <citation type="submission" date="2020-04" db="EMBL/GenBank/DDBJ databases">
        <authorList>
            <person name="Chiriac C."/>
            <person name="Salcher M."/>
            <person name="Ghai R."/>
            <person name="Kavagutti S V."/>
        </authorList>
    </citation>
    <scope>NUCLEOTIDE SEQUENCE</scope>
</reference>
<sequence length="103" mass="11643">MKNNPNNNVTVALKYLELIYNKGDEEVAAMHCYVNGKFYKNFGDQYHNKAYDRAEAFEETLADLGYFVTIKGKRKLLTKKDEKIAEQDGDLAELLGFNAGGAK</sequence>
<protein>
    <submittedName>
        <fullName evidence="1">Uncharacterized protein</fullName>
    </submittedName>
</protein>